<evidence type="ECO:0000256" key="5">
    <source>
        <dbReference type="ARBA" id="ARBA00022840"/>
    </source>
</evidence>
<dbReference type="EMBL" id="CAUYUJ010014255">
    <property type="protein sequence ID" value="CAK0838896.1"/>
    <property type="molecule type" value="Genomic_DNA"/>
</dbReference>
<comment type="subcellular location">
    <subcellularLocation>
        <location evidence="1">Cytoplasm</location>
    </subcellularLocation>
</comment>
<comment type="caution">
    <text evidence="7">The sequence shown here is derived from an EMBL/GenBank/DDBJ whole genome shotgun (WGS) entry which is preliminary data.</text>
</comment>
<evidence type="ECO:0000313" key="8">
    <source>
        <dbReference type="Proteomes" id="UP001189429"/>
    </source>
</evidence>
<proteinExistence type="predicted"/>
<dbReference type="Gene3D" id="3.30.470.20">
    <property type="entry name" value="ATP-grasp fold, B domain"/>
    <property type="match status" value="1"/>
</dbReference>
<keyword evidence="2" id="KW-0963">Cytoplasm</keyword>
<dbReference type="PANTHER" id="PTHR45870">
    <property type="entry name" value="TUBULIN MONOGLYCYLASE TTLL3"/>
    <property type="match status" value="1"/>
</dbReference>
<gene>
    <name evidence="7" type="ORF">PCOR1329_LOCUS34735</name>
</gene>
<protein>
    <recommendedName>
        <fullName evidence="9">Tubulin--tyrosine ligase-like protein 9</fullName>
    </recommendedName>
</protein>
<dbReference type="InterPro" id="IPR051437">
    <property type="entry name" value="TTLL_monoglycylase"/>
</dbReference>
<feature type="compositionally biased region" description="Low complexity" evidence="6">
    <location>
        <begin position="286"/>
        <end position="299"/>
    </location>
</feature>
<dbReference type="InterPro" id="IPR004344">
    <property type="entry name" value="TTL/TTLL_fam"/>
</dbReference>
<dbReference type="Pfam" id="PF03133">
    <property type="entry name" value="TTL"/>
    <property type="match status" value="1"/>
</dbReference>
<evidence type="ECO:0000256" key="3">
    <source>
        <dbReference type="ARBA" id="ARBA00022598"/>
    </source>
</evidence>
<feature type="compositionally biased region" description="Basic and acidic residues" evidence="6">
    <location>
        <begin position="270"/>
        <end position="284"/>
    </location>
</feature>
<dbReference type="PROSITE" id="PS51221">
    <property type="entry name" value="TTL"/>
    <property type="match status" value="1"/>
</dbReference>
<accession>A0ABN9T1X5</accession>
<name>A0ABN9T1X5_9DINO</name>
<reference evidence="7" key="1">
    <citation type="submission" date="2023-10" db="EMBL/GenBank/DDBJ databases">
        <authorList>
            <person name="Chen Y."/>
            <person name="Shah S."/>
            <person name="Dougan E. K."/>
            <person name="Thang M."/>
            <person name="Chan C."/>
        </authorList>
    </citation>
    <scope>NUCLEOTIDE SEQUENCE [LARGE SCALE GENOMIC DNA]</scope>
</reference>
<evidence type="ECO:0000256" key="2">
    <source>
        <dbReference type="ARBA" id="ARBA00022490"/>
    </source>
</evidence>
<sequence length="321" mass="36431">MAQKYIENPLIVRGKKFDIRQWVVVTRWQPLAVWFYNDCYLRFSFSDYDPSKIKNKYAHLTNNSISKKAKGFDDRVDETMWHSDEFCEFLKTIGFSKDGHPVEDPWAEVVQPAMKRVVMTTMQCAQDVVQPRTNSFELFGYDFMVDDDLGVWLIEVNSSPDLSYSTSTTEGLVKAMLEDMMRVVVDVEKFGVRPDRPRRKWGSCRTASGRYELLEPRLRRREERLWAGSWTRCDPRLACTRWRATFRRVAKDTGTLAVQGCAVQLRRPRRGECPRGPDVEDDPRYSAASLLAAAGVEEGAGPEGGGGGPEAGDSDSASSEG</sequence>
<dbReference type="SUPFAM" id="SSF56059">
    <property type="entry name" value="Glutathione synthetase ATP-binding domain-like"/>
    <property type="match status" value="1"/>
</dbReference>
<evidence type="ECO:0008006" key="9">
    <source>
        <dbReference type="Google" id="ProtNLM"/>
    </source>
</evidence>
<keyword evidence="5" id="KW-0067">ATP-binding</keyword>
<keyword evidence="8" id="KW-1185">Reference proteome</keyword>
<evidence type="ECO:0000256" key="4">
    <source>
        <dbReference type="ARBA" id="ARBA00022741"/>
    </source>
</evidence>
<feature type="region of interest" description="Disordered" evidence="6">
    <location>
        <begin position="269"/>
        <end position="321"/>
    </location>
</feature>
<dbReference type="PANTHER" id="PTHR45870:SF2">
    <property type="entry name" value="TUBULIN MONOGLYCYLASE TTLL3"/>
    <property type="match status" value="1"/>
</dbReference>
<evidence type="ECO:0000256" key="6">
    <source>
        <dbReference type="SAM" id="MobiDB-lite"/>
    </source>
</evidence>
<evidence type="ECO:0000256" key="1">
    <source>
        <dbReference type="ARBA" id="ARBA00004496"/>
    </source>
</evidence>
<keyword evidence="4" id="KW-0547">Nucleotide-binding</keyword>
<organism evidence="7 8">
    <name type="scientific">Prorocentrum cordatum</name>
    <dbReference type="NCBI Taxonomy" id="2364126"/>
    <lineage>
        <taxon>Eukaryota</taxon>
        <taxon>Sar</taxon>
        <taxon>Alveolata</taxon>
        <taxon>Dinophyceae</taxon>
        <taxon>Prorocentrales</taxon>
        <taxon>Prorocentraceae</taxon>
        <taxon>Prorocentrum</taxon>
    </lineage>
</organism>
<feature type="compositionally biased region" description="Gly residues" evidence="6">
    <location>
        <begin position="301"/>
        <end position="310"/>
    </location>
</feature>
<dbReference type="Proteomes" id="UP001189429">
    <property type="component" value="Unassembled WGS sequence"/>
</dbReference>
<evidence type="ECO:0000313" key="7">
    <source>
        <dbReference type="EMBL" id="CAK0838896.1"/>
    </source>
</evidence>
<keyword evidence="3" id="KW-0436">Ligase</keyword>